<dbReference type="Gene3D" id="3.10.50.10">
    <property type="match status" value="1"/>
</dbReference>
<dbReference type="SUPFAM" id="SSF55383">
    <property type="entry name" value="Copper amine oxidase, domain N"/>
    <property type="match status" value="1"/>
</dbReference>
<dbReference type="Gene3D" id="3.30.457.10">
    <property type="entry name" value="Copper amine oxidase-like, N-terminal domain"/>
    <property type="match status" value="1"/>
</dbReference>
<keyword evidence="1" id="KW-0472">Membrane</keyword>
<reference evidence="3 4" key="1">
    <citation type="journal article" date="2010" name="Int. J. Syst. Evol. Microbiol.">
        <title>Bacillus horneckiae sp. nov., isolated from a spacecraft-assembly clean room.</title>
        <authorList>
            <person name="Vaishampayan P."/>
            <person name="Probst A."/>
            <person name="Krishnamurthi S."/>
            <person name="Ghosh S."/>
            <person name="Osman S."/>
            <person name="McDowall A."/>
            <person name="Ruckmani A."/>
            <person name="Mayilraj S."/>
            <person name="Venkateswaran K."/>
        </authorList>
    </citation>
    <scope>NUCLEOTIDE SEQUENCE [LARGE SCALE GENOMIC DNA]</scope>
    <source>
        <strain evidence="4">1PO1SC</strain>
    </source>
</reference>
<dbReference type="Pfam" id="PF07833">
    <property type="entry name" value="Cu_amine_oxidN1"/>
    <property type="match status" value="1"/>
</dbReference>
<keyword evidence="4" id="KW-1185">Reference proteome</keyword>
<dbReference type="AlphaFoldDB" id="A0A2N0ZIJ6"/>
<accession>A0A2N0ZIJ6</accession>
<dbReference type="Pfam" id="PF00704">
    <property type="entry name" value="Glyco_hydro_18"/>
    <property type="match status" value="1"/>
</dbReference>
<name>A0A2N0ZIJ6_9BACI</name>
<evidence type="ECO:0000256" key="1">
    <source>
        <dbReference type="SAM" id="Phobius"/>
    </source>
</evidence>
<comment type="caution">
    <text evidence="3">The sequence shown here is derived from an EMBL/GenBank/DDBJ whole genome shotgun (WGS) entry which is preliminary data.</text>
</comment>
<dbReference type="InterPro" id="IPR029070">
    <property type="entry name" value="Chitinase_insertion_sf"/>
</dbReference>
<dbReference type="PANTHER" id="PTHR46066">
    <property type="entry name" value="CHITINASE DOMAIN-CONTAINING PROTEIN 1 FAMILY MEMBER"/>
    <property type="match status" value="1"/>
</dbReference>
<dbReference type="InterPro" id="IPR036582">
    <property type="entry name" value="Mao_N_sf"/>
</dbReference>
<evidence type="ECO:0000259" key="2">
    <source>
        <dbReference type="PROSITE" id="PS51910"/>
    </source>
</evidence>
<dbReference type="InterPro" id="IPR012854">
    <property type="entry name" value="Cu_amine_oxidase-like_N"/>
</dbReference>
<dbReference type="EMBL" id="PISD01000016">
    <property type="protein sequence ID" value="PKG29342.1"/>
    <property type="molecule type" value="Genomic_DNA"/>
</dbReference>
<protein>
    <submittedName>
        <fullName evidence="3">Peptidoglycan hydrolase</fullName>
    </submittedName>
</protein>
<dbReference type="Proteomes" id="UP000233343">
    <property type="component" value="Unassembled WGS sequence"/>
</dbReference>
<keyword evidence="1" id="KW-1133">Transmembrane helix</keyword>
<dbReference type="PANTHER" id="PTHR46066:SF2">
    <property type="entry name" value="CHITINASE DOMAIN-CONTAINING PROTEIN 1"/>
    <property type="match status" value="1"/>
</dbReference>
<gene>
    <name evidence="3" type="ORF">CWS20_08715</name>
</gene>
<evidence type="ECO:0000313" key="4">
    <source>
        <dbReference type="Proteomes" id="UP000233343"/>
    </source>
</evidence>
<keyword evidence="1" id="KW-0812">Transmembrane</keyword>
<dbReference type="SUPFAM" id="SSF51445">
    <property type="entry name" value="(Trans)glycosidases"/>
    <property type="match status" value="1"/>
</dbReference>
<keyword evidence="3" id="KW-0378">Hydrolase</keyword>
<dbReference type="PROSITE" id="PS51910">
    <property type="entry name" value="GH18_2"/>
    <property type="match status" value="1"/>
</dbReference>
<feature type="transmembrane region" description="Helical" evidence="1">
    <location>
        <begin position="20"/>
        <end position="41"/>
    </location>
</feature>
<feature type="domain" description="GH18" evidence="2">
    <location>
        <begin position="250"/>
        <end position="575"/>
    </location>
</feature>
<dbReference type="InterPro" id="IPR017853">
    <property type="entry name" value="GH"/>
</dbReference>
<organism evidence="3 4">
    <name type="scientific">Cytobacillus horneckiae</name>
    <dbReference type="NCBI Taxonomy" id="549687"/>
    <lineage>
        <taxon>Bacteria</taxon>
        <taxon>Bacillati</taxon>
        <taxon>Bacillota</taxon>
        <taxon>Bacilli</taxon>
        <taxon>Bacillales</taxon>
        <taxon>Bacillaceae</taxon>
        <taxon>Cytobacillus</taxon>
    </lineage>
</organism>
<evidence type="ECO:0000313" key="3">
    <source>
        <dbReference type="EMBL" id="PKG29342.1"/>
    </source>
</evidence>
<dbReference type="Gene3D" id="3.20.20.80">
    <property type="entry name" value="Glycosidases"/>
    <property type="match status" value="1"/>
</dbReference>
<dbReference type="SMART" id="SM00636">
    <property type="entry name" value="Glyco_18"/>
    <property type="match status" value="1"/>
</dbReference>
<dbReference type="GO" id="GO:0008061">
    <property type="term" value="F:chitin binding"/>
    <property type="evidence" value="ECO:0007669"/>
    <property type="project" value="InterPro"/>
</dbReference>
<dbReference type="InterPro" id="IPR001223">
    <property type="entry name" value="Glyco_hydro18_cat"/>
</dbReference>
<dbReference type="GO" id="GO:0016787">
    <property type="term" value="F:hydrolase activity"/>
    <property type="evidence" value="ECO:0007669"/>
    <property type="project" value="UniProtKB-KW"/>
</dbReference>
<proteinExistence type="predicted"/>
<sequence>MLLKRQIDIKKVPKSKKKVLVALLCAFLLAAAAFMFMIFSFSSNEKIELFKGENPIIINGEQAGNAIHIDDSLYIPIAFIKEQLDDSIYYDEPTDSIIIVEGNNTIKIPFQSSSYIVDGEKKDAGLPGFIEKNGASYLPVSLIEEIYDIKVTIMPETEAIWIKRDGEGLILGKIVNKDIKEEDARLRIESTHRSPYVSRVSSNEEVYIEGEAEGYYLIRKKSGEAGYIQQSLVKKLETIEVDTGKEIKEVERPIYDEPIHLTWEAVYTKNPKTSSMPDMPGVNILSPTWFELENEKGKVKNLASKEFASWASEEGYKLWGLFSNAFDPDLTHAALQSFDTRKAIIDQLVSFSKQYKMEGINIDIENVNEEDGPLITQFVREASAAFHQEGLIVSMDITFISSSGNWSAFYEREKLAEIVDYLVVMAYDEHWATSPIAGSVASIPWVENNLQQLLEIVPNEQLILGVPLYTRIWEENEAGEISSKAVSMSKVKEWLEDKNAQPRYDADTGQNYAEHYDEEERKLYKVWLEDELSLSKRAELAMDYELAGVATWSRYFADETAWTALKMEDENEEKQ</sequence>
<dbReference type="InterPro" id="IPR011583">
    <property type="entry name" value="Chitinase_II/V-like_cat"/>
</dbReference>
<dbReference type="GO" id="GO:0005975">
    <property type="term" value="P:carbohydrate metabolic process"/>
    <property type="evidence" value="ECO:0007669"/>
    <property type="project" value="InterPro"/>
</dbReference>